<evidence type="ECO:0000256" key="1">
    <source>
        <dbReference type="SAM" id="MobiDB-lite"/>
    </source>
</evidence>
<dbReference type="GO" id="GO:0005886">
    <property type="term" value="C:plasma membrane"/>
    <property type="evidence" value="ECO:0007669"/>
    <property type="project" value="InterPro"/>
</dbReference>
<keyword evidence="2" id="KW-1133">Transmembrane helix</keyword>
<accession>A0AAD5VZH6</accession>
<feature type="compositionally biased region" description="Polar residues" evidence="1">
    <location>
        <begin position="445"/>
        <end position="455"/>
    </location>
</feature>
<name>A0AAD5VZH6_9AGAR</name>
<feature type="transmembrane region" description="Helical" evidence="2">
    <location>
        <begin position="176"/>
        <end position="197"/>
    </location>
</feature>
<dbReference type="EMBL" id="JANIEX010000151">
    <property type="protein sequence ID" value="KAJ3572207.1"/>
    <property type="molecule type" value="Genomic_DNA"/>
</dbReference>
<comment type="caution">
    <text evidence="3">The sequence shown here is derived from an EMBL/GenBank/DDBJ whole genome shotgun (WGS) entry which is preliminary data.</text>
</comment>
<organism evidence="3 4">
    <name type="scientific">Leucocoprinus birnbaumii</name>
    <dbReference type="NCBI Taxonomy" id="56174"/>
    <lineage>
        <taxon>Eukaryota</taxon>
        <taxon>Fungi</taxon>
        <taxon>Dikarya</taxon>
        <taxon>Basidiomycota</taxon>
        <taxon>Agaricomycotina</taxon>
        <taxon>Agaricomycetes</taxon>
        <taxon>Agaricomycetidae</taxon>
        <taxon>Agaricales</taxon>
        <taxon>Agaricineae</taxon>
        <taxon>Agaricaceae</taxon>
        <taxon>Leucocoprinus</taxon>
    </lineage>
</organism>
<feature type="compositionally biased region" description="Low complexity" evidence="1">
    <location>
        <begin position="527"/>
        <end position="542"/>
    </location>
</feature>
<dbReference type="Pfam" id="PF06687">
    <property type="entry name" value="SUR7"/>
    <property type="match status" value="1"/>
</dbReference>
<keyword evidence="2" id="KW-0812">Transmembrane</keyword>
<evidence type="ECO:0008006" key="5">
    <source>
        <dbReference type="Google" id="ProtNLM"/>
    </source>
</evidence>
<dbReference type="InterPro" id="IPR009571">
    <property type="entry name" value="SUR7/Rim9-like_fungi"/>
</dbReference>
<feature type="compositionally biased region" description="Polar residues" evidence="1">
    <location>
        <begin position="468"/>
        <end position="481"/>
    </location>
</feature>
<dbReference type="Proteomes" id="UP001213000">
    <property type="component" value="Unassembled WGS sequence"/>
</dbReference>
<proteinExistence type="predicted"/>
<keyword evidence="2" id="KW-0472">Membrane</keyword>
<reference evidence="3" key="1">
    <citation type="submission" date="2022-07" db="EMBL/GenBank/DDBJ databases">
        <title>Genome Sequence of Leucocoprinus birnbaumii.</title>
        <authorList>
            <person name="Buettner E."/>
        </authorList>
    </citation>
    <scope>NUCLEOTIDE SEQUENCE</scope>
    <source>
        <strain evidence="3">VT141</strain>
    </source>
</reference>
<gene>
    <name evidence="3" type="ORF">NP233_g3238</name>
</gene>
<dbReference type="PANTHER" id="PTHR28013">
    <property type="entry name" value="PROTEIN DCV1-RELATED"/>
    <property type="match status" value="1"/>
</dbReference>
<feature type="compositionally biased region" description="Polar residues" evidence="1">
    <location>
        <begin position="338"/>
        <end position="348"/>
    </location>
</feature>
<dbReference type="AlphaFoldDB" id="A0AAD5VZH6"/>
<feature type="region of interest" description="Disordered" evidence="1">
    <location>
        <begin position="277"/>
        <end position="592"/>
    </location>
</feature>
<feature type="transmembrane region" description="Helical" evidence="2">
    <location>
        <begin position="99"/>
        <end position="124"/>
    </location>
</feature>
<feature type="compositionally biased region" description="Polar residues" evidence="1">
    <location>
        <begin position="546"/>
        <end position="556"/>
    </location>
</feature>
<feature type="compositionally biased region" description="Low complexity" evidence="1">
    <location>
        <begin position="411"/>
        <end position="426"/>
    </location>
</feature>
<dbReference type="GO" id="GO:0035838">
    <property type="term" value="C:growing cell tip"/>
    <property type="evidence" value="ECO:0007669"/>
    <property type="project" value="TreeGrafter"/>
</dbReference>
<dbReference type="PRINTS" id="PR01217">
    <property type="entry name" value="PRICHEXTENSN"/>
</dbReference>
<protein>
    <recommendedName>
        <fullName evidence="5">Pali-domain-containing protein</fullName>
    </recommendedName>
</protein>
<dbReference type="InterPro" id="IPR051380">
    <property type="entry name" value="pH-response_reg_palI/RIM9"/>
</dbReference>
<evidence type="ECO:0000313" key="3">
    <source>
        <dbReference type="EMBL" id="KAJ3572207.1"/>
    </source>
</evidence>
<evidence type="ECO:0000313" key="4">
    <source>
        <dbReference type="Proteomes" id="UP001213000"/>
    </source>
</evidence>
<evidence type="ECO:0000256" key="2">
    <source>
        <dbReference type="SAM" id="Phobius"/>
    </source>
</evidence>
<dbReference type="GO" id="GO:0032153">
    <property type="term" value="C:cell division site"/>
    <property type="evidence" value="ECO:0007669"/>
    <property type="project" value="TreeGrafter"/>
</dbReference>
<keyword evidence="4" id="KW-1185">Reference proteome</keyword>
<sequence>MPCIRPATPGFLVTLVATVLLAIVSFCVPYFKSVFFLQADFSAGGQSGTITFGTLGYCFEHASQTNCSKPSIGYELDINSLVGNNNRFGIEIPQVVVKWITYALFLHVIGLVLAAISAIFGLLAHVREMSMACCSTCVSGFAAGITLIAFIFDIVLFFLARTRINAVNGHASMGNAIWLTLAAWVLLFFSGCFYTMGRCCISKRGPRSKWGGRGDRENGPDTAYSERMRMDAIKADNERMARQAKENARSEGGLPAFYETVPLTGHVEGNSIYTDKDEISDASTPSAVGHGHSKPGYGPGGYAPAPQGSRAVDEYYNVSTPPAATGTTYPPRPERQASAHSHATTNYSAAPRRQQSGYTPTSTPYSPKTSPPPLQNNQYLATGAYQDPYAASGRDYGHTAGGSSYHTAAGPHSQQPSSHSQYNNYSTQPQPQTSHYAEPSFNPDVYNSTAILSSASPPPMPTAGLANPYTTPAANPYTSPAATPAANPYTSHTQSPPPQTYGAQRQYTLGGDGYGENTVPPLPQENYSSYSPYSGASTSTAYPAPINTNAAYTTPSHPAEGSLPPPTSHSPEDAPPGYDAGASGVTGQWGKH</sequence>
<feature type="transmembrane region" description="Helical" evidence="2">
    <location>
        <begin position="136"/>
        <end position="160"/>
    </location>
</feature>
<feature type="compositionally biased region" description="Low complexity" evidence="1">
    <location>
        <begin position="320"/>
        <end position="329"/>
    </location>
</feature>
<dbReference type="PANTHER" id="PTHR28013:SF4">
    <property type="entry name" value="MARVEL DOMAIN-CONTAINING PROTEIN"/>
    <property type="match status" value="1"/>
</dbReference>
<feature type="transmembrane region" description="Helical" evidence="2">
    <location>
        <begin position="12"/>
        <end position="31"/>
    </location>
</feature>
<feature type="compositionally biased region" description="Low complexity" evidence="1">
    <location>
        <begin position="356"/>
        <end position="368"/>
    </location>
</feature>